<gene>
    <name evidence="2" type="ORF">WKV53_17440</name>
</gene>
<reference evidence="2 3" key="1">
    <citation type="submission" date="2024-04" db="EMBL/GenBank/DDBJ databases">
        <title>Luteolibacter sp. isolated from soil.</title>
        <authorList>
            <person name="An J."/>
        </authorList>
    </citation>
    <scope>NUCLEOTIDE SEQUENCE [LARGE SCALE GENOMIC DNA]</scope>
    <source>
        <strain evidence="2 3">Y139</strain>
    </source>
</reference>
<feature type="transmembrane region" description="Helical" evidence="1">
    <location>
        <begin position="53"/>
        <end position="73"/>
    </location>
</feature>
<evidence type="ECO:0000256" key="1">
    <source>
        <dbReference type="SAM" id="Phobius"/>
    </source>
</evidence>
<sequence length="86" mass="9194">MKSCCQRLKSRSLAGWLLPGGLLVLMPKCPFCLAGYVTIFTGAGLSLAVARGLQATVIACFIISLLVFSRALLARKDGHTRSSRNP</sequence>
<name>A0ABU9AXN3_9BACT</name>
<comment type="caution">
    <text evidence="2">The sequence shown here is derived from an EMBL/GenBank/DDBJ whole genome shotgun (WGS) entry which is preliminary data.</text>
</comment>
<dbReference type="RefSeq" id="WP_341406056.1">
    <property type="nucleotide sequence ID" value="NZ_JBBUKT010000007.1"/>
</dbReference>
<dbReference type="EMBL" id="JBBUKT010000007">
    <property type="protein sequence ID" value="MEK7952298.1"/>
    <property type="molecule type" value="Genomic_DNA"/>
</dbReference>
<keyword evidence="1" id="KW-1133">Transmembrane helix</keyword>
<accession>A0ABU9AXN3</accession>
<proteinExistence type="predicted"/>
<keyword evidence="1" id="KW-0472">Membrane</keyword>
<evidence type="ECO:0000313" key="2">
    <source>
        <dbReference type="EMBL" id="MEK7952298.1"/>
    </source>
</evidence>
<evidence type="ECO:0008006" key="4">
    <source>
        <dbReference type="Google" id="ProtNLM"/>
    </source>
</evidence>
<evidence type="ECO:0000313" key="3">
    <source>
        <dbReference type="Proteomes" id="UP001371305"/>
    </source>
</evidence>
<keyword evidence="1" id="KW-0812">Transmembrane</keyword>
<organism evidence="2 3">
    <name type="scientific">Luteolibacter soli</name>
    <dbReference type="NCBI Taxonomy" id="3135280"/>
    <lineage>
        <taxon>Bacteria</taxon>
        <taxon>Pseudomonadati</taxon>
        <taxon>Verrucomicrobiota</taxon>
        <taxon>Verrucomicrobiia</taxon>
        <taxon>Verrucomicrobiales</taxon>
        <taxon>Verrucomicrobiaceae</taxon>
        <taxon>Luteolibacter</taxon>
    </lineage>
</organism>
<keyword evidence="3" id="KW-1185">Reference proteome</keyword>
<dbReference type="Proteomes" id="UP001371305">
    <property type="component" value="Unassembled WGS sequence"/>
</dbReference>
<protein>
    <recommendedName>
        <fullName evidence="4">DUF2752 domain-containing protein</fullName>
    </recommendedName>
</protein>